<keyword evidence="1" id="KW-0812">Transmembrane</keyword>
<reference evidence="2 3" key="1">
    <citation type="journal article" date="2015" name="Nature">
        <title>rRNA introns, odd ribosomes, and small enigmatic genomes across a large radiation of phyla.</title>
        <authorList>
            <person name="Brown C.T."/>
            <person name="Hug L.A."/>
            <person name="Thomas B.C."/>
            <person name="Sharon I."/>
            <person name="Castelle C.J."/>
            <person name="Singh A."/>
            <person name="Wilkins M.J."/>
            <person name="Williams K.H."/>
            <person name="Banfield J.F."/>
        </authorList>
    </citation>
    <scope>NUCLEOTIDE SEQUENCE [LARGE SCALE GENOMIC DNA]</scope>
</reference>
<dbReference type="STRING" id="1618545.US53_C0017G0004"/>
<proteinExistence type="predicted"/>
<feature type="transmembrane region" description="Helical" evidence="1">
    <location>
        <begin position="12"/>
        <end position="31"/>
    </location>
</feature>
<organism evidence="2 3">
    <name type="scientific">Candidatus Woesebacteria bacterium GW2011_GWA1_37_7</name>
    <dbReference type="NCBI Taxonomy" id="1618545"/>
    <lineage>
        <taxon>Bacteria</taxon>
        <taxon>Candidatus Woeseibacteriota</taxon>
    </lineage>
</organism>
<accession>A0A0G0H5U0</accession>
<gene>
    <name evidence="2" type="ORF">US53_C0017G0004</name>
</gene>
<comment type="caution">
    <text evidence="2">The sequence shown here is derived from an EMBL/GenBank/DDBJ whole genome shotgun (WGS) entry which is preliminary data.</text>
</comment>
<protein>
    <submittedName>
        <fullName evidence="2">Uncharacterized protein</fullName>
    </submittedName>
</protein>
<sequence>MASMKDRSYVKILVFFSAILLILGLFIYLKYKQIVSVKEDISESVEAESLQNVLTEELPSEFPEDFPLYPGMQLENSFVSKGEEIDGVSVIWKLDAQSSGVYDYYKEKLVEKGFSVKTTNIGENSYTLAFEKDANSGFVGITEEEIGGSIVTVTMGIKRFNESNSKIN</sequence>
<evidence type="ECO:0000313" key="2">
    <source>
        <dbReference type="EMBL" id="KKQ37507.1"/>
    </source>
</evidence>
<dbReference type="AlphaFoldDB" id="A0A0G0H5U0"/>
<evidence type="ECO:0000256" key="1">
    <source>
        <dbReference type="SAM" id="Phobius"/>
    </source>
</evidence>
<keyword evidence="1" id="KW-1133">Transmembrane helix</keyword>
<keyword evidence="1" id="KW-0472">Membrane</keyword>
<dbReference type="EMBL" id="LBTI01000017">
    <property type="protein sequence ID" value="KKQ37507.1"/>
    <property type="molecule type" value="Genomic_DNA"/>
</dbReference>
<evidence type="ECO:0000313" key="3">
    <source>
        <dbReference type="Proteomes" id="UP000034591"/>
    </source>
</evidence>
<dbReference type="Proteomes" id="UP000034591">
    <property type="component" value="Unassembled WGS sequence"/>
</dbReference>
<name>A0A0G0H5U0_9BACT</name>